<dbReference type="GO" id="GO:0008803">
    <property type="term" value="F:bis(5'-nucleosyl)-tetraphosphatase (symmetrical) activity"/>
    <property type="evidence" value="ECO:0007669"/>
    <property type="project" value="TreeGrafter"/>
</dbReference>
<feature type="domain" description="Calcineurin-like phosphoesterase" evidence="1">
    <location>
        <begin position="4"/>
        <end position="204"/>
    </location>
</feature>
<dbReference type="GO" id="GO:0005737">
    <property type="term" value="C:cytoplasm"/>
    <property type="evidence" value="ECO:0007669"/>
    <property type="project" value="TreeGrafter"/>
</dbReference>
<dbReference type="RefSeq" id="WP_011049041.1">
    <property type="nucleotide sequence ID" value="NZ_CP076685.1"/>
</dbReference>
<dbReference type="Pfam" id="PF00149">
    <property type="entry name" value="Metallophos"/>
    <property type="match status" value="1"/>
</dbReference>
<dbReference type="OMA" id="IIGHTIT"/>
<evidence type="ECO:0000259" key="1">
    <source>
        <dbReference type="Pfam" id="PF00149"/>
    </source>
</evidence>
<dbReference type="PANTHER" id="PTHR42850:SF4">
    <property type="entry name" value="ZINC-DEPENDENT ENDOPOLYPHOSPHATASE"/>
    <property type="match status" value="1"/>
</dbReference>
<proteinExistence type="predicted"/>
<name>A0A850LEL0_9RHOB</name>
<accession>A0A850LEL0</accession>
<gene>
    <name evidence="2" type="ORF">HW564_04525</name>
</gene>
<sequence length="244" mass="27073">MSTPIYAVGDIHGQAEQLETALARIEADGGPDARVVFLGDYTDRGPDSRAVLDRLIAGQAQGRDWITLKGNHDRMFEMFLRDHPAQDDRLLVGYHWLHEQLGGVETLASYGVPVPEGARTYQVHAQARAAVPAEHRKFLAGLSNYHQEGALLFVHAGIRPGLPLERQVENDLIWIRHEFLDDPRPHPWLVVHGHTPDKQAAHYGNRINLDAGAGYGRPLAAAVFEGDRCWQLTGTGRQPLTPRA</sequence>
<dbReference type="EMBL" id="JABXIY010000011">
    <property type="protein sequence ID" value="NVK96177.1"/>
    <property type="molecule type" value="Genomic_DNA"/>
</dbReference>
<evidence type="ECO:0000313" key="2">
    <source>
        <dbReference type="EMBL" id="NVK96177.1"/>
    </source>
</evidence>
<dbReference type="AlphaFoldDB" id="A0A850LEL0"/>
<evidence type="ECO:0000313" key="3">
    <source>
        <dbReference type="Proteomes" id="UP000565723"/>
    </source>
</evidence>
<dbReference type="Proteomes" id="UP000565723">
    <property type="component" value="Unassembled WGS sequence"/>
</dbReference>
<protein>
    <submittedName>
        <fullName evidence="2">Serine/threonine protein phosphatase</fullName>
    </submittedName>
</protein>
<organism evidence="2 3">
    <name type="scientific">Ruegeria pomeroyi</name>
    <dbReference type="NCBI Taxonomy" id="89184"/>
    <lineage>
        <taxon>Bacteria</taxon>
        <taxon>Pseudomonadati</taxon>
        <taxon>Pseudomonadota</taxon>
        <taxon>Alphaproteobacteria</taxon>
        <taxon>Rhodobacterales</taxon>
        <taxon>Roseobacteraceae</taxon>
        <taxon>Ruegeria</taxon>
    </lineage>
</organism>
<dbReference type="GO" id="GO:0016791">
    <property type="term" value="F:phosphatase activity"/>
    <property type="evidence" value="ECO:0007669"/>
    <property type="project" value="TreeGrafter"/>
</dbReference>
<dbReference type="CDD" id="cd00144">
    <property type="entry name" value="MPP_PPP_family"/>
    <property type="match status" value="1"/>
</dbReference>
<dbReference type="InterPro" id="IPR050126">
    <property type="entry name" value="Ap4A_hydrolase"/>
</dbReference>
<reference evidence="2 3" key="1">
    <citation type="journal article" date="2020" name="Proc. Natl. Acad. Sci. U.S.A.">
        <title>Ecological drivers of bacterial community assembly in synthetic phycospheres.</title>
        <authorList>
            <person name="Fu H."/>
            <person name="Uchimiya M."/>
            <person name="Gore J."/>
            <person name="Moran M.A."/>
        </authorList>
    </citation>
    <scope>NUCLEOTIDE SEQUENCE [LARGE SCALE GENOMIC DNA]</scope>
    <source>
        <strain evidence="2">HF-Din03</strain>
    </source>
</reference>
<dbReference type="SUPFAM" id="SSF56300">
    <property type="entry name" value="Metallo-dependent phosphatases"/>
    <property type="match status" value="1"/>
</dbReference>
<dbReference type="Gene3D" id="3.60.21.10">
    <property type="match status" value="1"/>
</dbReference>
<comment type="caution">
    <text evidence="2">The sequence shown here is derived from an EMBL/GenBank/DDBJ whole genome shotgun (WGS) entry which is preliminary data.</text>
</comment>
<dbReference type="GO" id="GO:0110154">
    <property type="term" value="P:RNA decapping"/>
    <property type="evidence" value="ECO:0007669"/>
    <property type="project" value="TreeGrafter"/>
</dbReference>
<dbReference type="InterPro" id="IPR029052">
    <property type="entry name" value="Metallo-depent_PP-like"/>
</dbReference>
<dbReference type="InterPro" id="IPR004843">
    <property type="entry name" value="Calcineurin-like_PHP"/>
</dbReference>
<dbReference type="PANTHER" id="PTHR42850">
    <property type="entry name" value="METALLOPHOSPHOESTERASE"/>
    <property type="match status" value="1"/>
</dbReference>